<accession>A0A833SAV3</accession>
<reference evidence="2" key="1">
    <citation type="submission" date="2019-11" db="EMBL/GenBank/DDBJ databases">
        <title>The nuclear and mitochondrial genomes of Frieseomelitta varia - a highly eusocial stingless bee (Meliponini) with a permanently sterile worker caste.</title>
        <authorList>
            <person name="Freitas F.C.P."/>
            <person name="Lourenco A.P."/>
            <person name="Nunes F.M.F."/>
            <person name="Paschoal A.R."/>
            <person name="Abreu F.C.P."/>
            <person name="Barbin F.O."/>
            <person name="Bataglia L."/>
            <person name="Cardoso-Junior C.A.M."/>
            <person name="Cervoni M.S."/>
            <person name="Silva S.R."/>
            <person name="Dalarmi F."/>
            <person name="Del Lama M.A."/>
            <person name="Depintor T.S."/>
            <person name="Ferreira K.M."/>
            <person name="Goria P.S."/>
            <person name="Jaskot M.C."/>
            <person name="Lago D.C."/>
            <person name="Luna-Lucena D."/>
            <person name="Moda L.M."/>
            <person name="Nascimento L."/>
            <person name="Pedrino M."/>
            <person name="Rabico F.O."/>
            <person name="Sanches F.C."/>
            <person name="Santos D.E."/>
            <person name="Santos C.G."/>
            <person name="Vieira J."/>
            <person name="Lopes T.F."/>
            <person name="Barchuk A.R."/>
            <person name="Hartfelder K."/>
            <person name="Simoes Z.L.P."/>
            <person name="Bitondi M.M.G."/>
            <person name="Pinheiro D.G."/>
        </authorList>
    </citation>
    <scope>NUCLEOTIDE SEQUENCE</scope>
    <source>
        <strain evidence="2">USP_RPSP 00005682</strain>
        <tissue evidence="2">Whole individual</tissue>
    </source>
</reference>
<keyword evidence="1" id="KW-0175">Coiled coil</keyword>
<evidence type="ECO:0000256" key="1">
    <source>
        <dbReference type="SAM" id="Coils"/>
    </source>
</evidence>
<feature type="coiled-coil region" evidence="1">
    <location>
        <begin position="83"/>
        <end position="110"/>
    </location>
</feature>
<proteinExistence type="predicted"/>
<dbReference type="AlphaFoldDB" id="A0A833SAV3"/>
<comment type="caution">
    <text evidence="2">The sequence shown here is derived from an EMBL/GenBank/DDBJ whole genome shotgun (WGS) entry which is preliminary data.</text>
</comment>
<keyword evidence="3" id="KW-1185">Reference proteome</keyword>
<dbReference type="EMBL" id="WNWW01000345">
    <property type="protein sequence ID" value="KAF3426052.1"/>
    <property type="molecule type" value="Genomic_DNA"/>
</dbReference>
<name>A0A833SAV3_9HYME</name>
<dbReference type="Proteomes" id="UP000655588">
    <property type="component" value="Unassembled WGS sequence"/>
</dbReference>
<gene>
    <name evidence="2" type="ORF">E2986_13242</name>
</gene>
<sequence length="159" mass="18478">MSYCYHRFDVSSRCLSHKKWSSKRHLVCVIDDQQQNQPWLRSTDLFYPAHVANLHSTNAISRTSGTVVENYGHQGGGQAEHRLEQLKKATDRIQKEIEEVTEREHELRNVGSIKTTSHETVDSKLESTFHIEVETCLFNDLHSTKRVDRFCLLPLEDKK</sequence>
<evidence type="ECO:0000313" key="2">
    <source>
        <dbReference type="EMBL" id="KAF3426052.1"/>
    </source>
</evidence>
<protein>
    <submittedName>
        <fullName evidence="2">Uncharacterized protein</fullName>
    </submittedName>
</protein>
<evidence type="ECO:0000313" key="3">
    <source>
        <dbReference type="Proteomes" id="UP000655588"/>
    </source>
</evidence>
<organism evidence="2 3">
    <name type="scientific">Frieseomelitta varia</name>
    <dbReference type="NCBI Taxonomy" id="561572"/>
    <lineage>
        <taxon>Eukaryota</taxon>
        <taxon>Metazoa</taxon>
        <taxon>Ecdysozoa</taxon>
        <taxon>Arthropoda</taxon>
        <taxon>Hexapoda</taxon>
        <taxon>Insecta</taxon>
        <taxon>Pterygota</taxon>
        <taxon>Neoptera</taxon>
        <taxon>Endopterygota</taxon>
        <taxon>Hymenoptera</taxon>
        <taxon>Apocrita</taxon>
        <taxon>Aculeata</taxon>
        <taxon>Apoidea</taxon>
        <taxon>Anthophila</taxon>
        <taxon>Apidae</taxon>
        <taxon>Frieseomelitta</taxon>
    </lineage>
</organism>